<protein>
    <submittedName>
        <fullName evidence="2">Palmitoyl-protein thioesterase</fullName>
    </submittedName>
    <submittedName>
        <fullName evidence="3">Palmitoyl-protein_thioesterase</fullName>
    </submittedName>
</protein>
<evidence type="ECO:0000313" key="2">
    <source>
        <dbReference type="EMBL" id="CAI9925751.1"/>
    </source>
</evidence>
<dbReference type="GO" id="GO:0016790">
    <property type="term" value="F:thiolester hydrolase activity"/>
    <property type="evidence" value="ECO:0007669"/>
    <property type="project" value="TreeGrafter"/>
</dbReference>
<comment type="caution">
    <text evidence="2">The sequence shown here is derived from an EMBL/GenBank/DDBJ whole genome shotgun (WGS) entry which is preliminary data.</text>
</comment>
<dbReference type="EMBL" id="CATOUU010000347">
    <property type="protein sequence ID" value="CAI9925751.1"/>
    <property type="molecule type" value="Genomic_DNA"/>
</dbReference>
<dbReference type="Proteomes" id="UP001642409">
    <property type="component" value="Unassembled WGS sequence"/>
</dbReference>
<dbReference type="SUPFAM" id="SSF53474">
    <property type="entry name" value="alpha/beta-Hydrolases"/>
    <property type="match status" value="1"/>
</dbReference>
<reference evidence="2" key="1">
    <citation type="submission" date="2023-06" db="EMBL/GenBank/DDBJ databases">
        <authorList>
            <person name="Kurt Z."/>
        </authorList>
    </citation>
    <scope>NUCLEOTIDE SEQUENCE</scope>
</reference>
<dbReference type="InterPro" id="IPR029058">
    <property type="entry name" value="AB_hydrolase_fold"/>
</dbReference>
<keyword evidence="4" id="KW-1185">Reference proteome</keyword>
<evidence type="ECO:0000313" key="4">
    <source>
        <dbReference type="Proteomes" id="UP001642409"/>
    </source>
</evidence>
<dbReference type="AlphaFoldDB" id="A0AA86TRC8"/>
<sequence>MLPLIQATYSQQVPIVFMHSLLSYAWMMDGIISKVQKINPSWVLINCEVGNGALDTVFMTVDQQLDELSKCINNDPRTKNGFIGVGYSNGGFLMRYYLQKFNHIKAPMLRYVGISAPNGGSFCGVASDCWVLGQLPEKINDLISDNVYKSFIQSNIGPAQYWRDPYQLKAYYENSTVLAKIDNSNSINQTYKNNFMSVDKLVLFGSPKDGLIFPWQAAWFGVWAENSEQDVVLMEDREEYILDTFGLKSMNEAGRIKRIDTGLQHLEYMVNAEFAEKMLEPELRMEY</sequence>
<proteinExistence type="predicted"/>
<dbReference type="GO" id="GO:0005764">
    <property type="term" value="C:lysosome"/>
    <property type="evidence" value="ECO:0007669"/>
    <property type="project" value="TreeGrafter"/>
</dbReference>
<reference evidence="3 4" key="2">
    <citation type="submission" date="2024-07" db="EMBL/GenBank/DDBJ databases">
        <authorList>
            <person name="Akdeniz Z."/>
        </authorList>
    </citation>
    <scope>NUCLEOTIDE SEQUENCE [LARGE SCALE GENOMIC DNA]</scope>
</reference>
<organism evidence="2">
    <name type="scientific">Hexamita inflata</name>
    <dbReference type="NCBI Taxonomy" id="28002"/>
    <lineage>
        <taxon>Eukaryota</taxon>
        <taxon>Metamonada</taxon>
        <taxon>Diplomonadida</taxon>
        <taxon>Hexamitidae</taxon>
        <taxon>Hexamitinae</taxon>
        <taxon>Hexamita</taxon>
    </lineage>
</organism>
<evidence type="ECO:0000313" key="3">
    <source>
        <dbReference type="EMBL" id="CAL6018696.1"/>
    </source>
</evidence>
<dbReference type="EMBL" id="CAXDID020000081">
    <property type="protein sequence ID" value="CAL6018696.1"/>
    <property type="molecule type" value="Genomic_DNA"/>
</dbReference>
<accession>A0AA86TRC8</accession>
<dbReference type="Gene3D" id="3.40.50.1820">
    <property type="entry name" value="alpha/beta hydrolase"/>
    <property type="match status" value="1"/>
</dbReference>
<name>A0AA86TRC8_9EUKA</name>
<dbReference type="PANTHER" id="PTHR11247">
    <property type="entry name" value="PALMITOYL-PROTEIN THIOESTERASE/DOLICHYLDIPHOSPHATASE 1"/>
    <property type="match status" value="1"/>
</dbReference>
<keyword evidence="1" id="KW-0378">Hydrolase</keyword>
<dbReference type="PANTHER" id="PTHR11247:SF8">
    <property type="entry name" value="PALMITOYL-PROTEIN THIOESTERASE 1"/>
    <property type="match status" value="1"/>
</dbReference>
<evidence type="ECO:0000256" key="1">
    <source>
        <dbReference type="ARBA" id="ARBA00022801"/>
    </source>
</evidence>
<dbReference type="Pfam" id="PF02089">
    <property type="entry name" value="Palm_thioest"/>
    <property type="match status" value="1"/>
</dbReference>
<gene>
    <name evidence="2" type="ORF">HINF_LOCUS13396</name>
    <name evidence="3" type="ORF">HINF_LOCUS26592</name>
</gene>